<evidence type="ECO:0000313" key="2">
    <source>
        <dbReference type="RefSeq" id="XP_032117328.1"/>
    </source>
</evidence>
<protein>
    <submittedName>
        <fullName evidence="2">Uncharacterized protein LOC116538877</fullName>
    </submittedName>
</protein>
<gene>
    <name evidence="2" type="primary">LOC116538877</name>
</gene>
<organism evidence="1 2">
    <name type="scientific">Sapajus apella</name>
    <name type="common">Brown-capped capuchin</name>
    <name type="synonym">Cebus apella</name>
    <dbReference type="NCBI Taxonomy" id="9515"/>
    <lineage>
        <taxon>Eukaryota</taxon>
        <taxon>Metazoa</taxon>
        <taxon>Chordata</taxon>
        <taxon>Craniata</taxon>
        <taxon>Vertebrata</taxon>
        <taxon>Euteleostomi</taxon>
        <taxon>Mammalia</taxon>
        <taxon>Eutheria</taxon>
        <taxon>Euarchontoglires</taxon>
        <taxon>Primates</taxon>
        <taxon>Haplorrhini</taxon>
        <taxon>Platyrrhini</taxon>
        <taxon>Cebidae</taxon>
        <taxon>Cebinae</taxon>
        <taxon>Sapajus</taxon>
    </lineage>
</organism>
<accession>A0A6J3GH20</accession>
<sequence length="101" mass="11498">MREELRLGRNRIAIGLRERLHFLSALLRVWPCGQVQIVCSDDSAASRPSSAWKISPHPAAVLIPLLTSWNVHVLPRSTDHGRRQCPAVWQSNEVERAWVLK</sequence>
<keyword evidence="1" id="KW-1185">Reference proteome</keyword>
<reference evidence="2" key="1">
    <citation type="submission" date="2025-08" db="UniProtKB">
        <authorList>
            <consortium name="RefSeq"/>
        </authorList>
    </citation>
    <scope>IDENTIFICATION</scope>
    <source>
        <tissue evidence="2">Blood</tissue>
    </source>
</reference>
<proteinExistence type="predicted"/>
<dbReference type="Proteomes" id="UP000504640">
    <property type="component" value="Unplaced"/>
</dbReference>
<dbReference type="AlphaFoldDB" id="A0A6J3GH20"/>
<evidence type="ECO:0000313" key="1">
    <source>
        <dbReference type="Proteomes" id="UP000504640"/>
    </source>
</evidence>
<dbReference type="GeneID" id="116538877"/>
<name>A0A6J3GH20_SAPAP</name>
<dbReference type="RefSeq" id="XP_032117328.1">
    <property type="nucleotide sequence ID" value="XM_032261437.1"/>
</dbReference>